<dbReference type="RefSeq" id="WP_160562304.1">
    <property type="nucleotide sequence ID" value="NZ_QZDT01000089.1"/>
</dbReference>
<evidence type="ECO:0000313" key="2">
    <source>
        <dbReference type="Proteomes" id="UP001154420"/>
    </source>
</evidence>
<evidence type="ECO:0000313" key="1">
    <source>
        <dbReference type="EMBL" id="NBJ95410.1"/>
    </source>
</evidence>
<dbReference type="EMBL" id="QZDT01000089">
    <property type="protein sequence ID" value="NBJ95410.1"/>
    <property type="molecule type" value="Genomic_DNA"/>
</dbReference>
<accession>A0A9X5GV11</accession>
<gene>
    <name evidence="1" type="ORF">D5281_23505</name>
</gene>
<organism evidence="1 2">
    <name type="scientific">Parablautia muri</name>
    <dbReference type="NCBI Taxonomy" id="2320879"/>
    <lineage>
        <taxon>Bacteria</taxon>
        <taxon>Bacillati</taxon>
        <taxon>Bacillota</taxon>
        <taxon>Clostridia</taxon>
        <taxon>Lachnospirales</taxon>
        <taxon>Lachnospiraceae</taxon>
        <taxon>Parablautia</taxon>
    </lineage>
</organism>
<proteinExistence type="predicted"/>
<comment type="caution">
    <text evidence="1">The sequence shown here is derived from an EMBL/GenBank/DDBJ whole genome shotgun (WGS) entry which is preliminary data.</text>
</comment>
<dbReference type="AlphaFoldDB" id="A0A9X5GV11"/>
<dbReference type="OrthoDB" id="1916917at2"/>
<sequence>MRGTYRCTNVKFCMEDENQRRAWEYLHGLNRRDGSYGKVLADALIAVIGSQSNSQNAMRKRFSGKQCEDSGDEIKEFANKVAEMVLEGITDYFADKAVFQGTKQRLDETQVSKPEPEEEIAEDMLDFAFSMGE</sequence>
<keyword evidence="2" id="KW-1185">Reference proteome</keyword>
<protein>
    <submittedName>
        <fullName evidence="1">Uncharacterized protein</fullName>
    </submittedName>
</protein>
<dbReference type="Proteomes" id="UP001154420">
    <property type="component" value="Unassembled WGS sequence"/>
</dbReference>
<reference evidence="1" key="1">
    <citation type="submission" date="2018-09" db="EMBL/GenBank/DDBJ databases">
        <title>Murine metabolic-syndrome-specific gut microbial biobank.</title>
        <authorList>
            <person name="Liu C."/>
        </authorList>
    </citation>
    <scope>NUCLEOTIDE SEQUENCE</scope>
    <source>
        <strain evidence="1">D42-62</strain>
    </source>
</reference>
<name>A0A9X5GV11_9FIRM</name>